<feature type="region of interest" description="Disordered" evidence="1">
    <location>
        <begin position="595"/>
        <end position="630"/>
    </location>
</feature>
<dbReference type="GeneID" id="27311188"/>
<dbReference type="EMBL" id="KN847536">
    <property type="protein sequence ID" value="KIW06039.1"/>
    <property type="molecule type" value="Genomic_DNA"/>
</dbReference>
<feature type="compositionally biased region" description="Acidic residues" evidence="1">
    <location>
        <begin position="441"/>
        <end position="452"/>
    </location>
</feature>
<protein>
    <recommendedName>
        <fullName evidence="4">Ubiquitin-like protease family profile domain-containing protein</fullName>
    </recommendedName>
</protein>
<evidence type="ECO:0000256" key="1">
    <source>
        <dbReference type="SAM" id="MobiDB-lite"/>
    </source>
</evidence>
<feature type="region of interest" description="Disordered" evidence="1">
    <location>
        <begin position="1"/>
        <end position="75"/>
    </location>
</feature>
<reference evidence="2 3" key="1">
    <citation type="submission" date="2015-01" db="EMBL/GenBank/DDBJ databases">
        <title>The Genome Sequence of Ochroconis gallopava CBS43764.</title>
        <authorList>
            <consortium name="The Broad Institute Genomics Platform"/>
            <person name="Cuomo C."/>
            <person name="de Hoog S."/>
            <person name="Gorbushina A."/>
            <person name="Stielow B."/>
            <person name="Teixiera M."/>
            <person name="Abouelleil A."/>
            <person name="Chapman S.B."/>
            <person name="Priest M."/>
            <person name="Young S.K."/>
            <person name="Wortman J."/>
            <person name="Nusbaum C."/>
            <person name="Birren B."/>
        </authorList>
    </citation>
    <scope>NUCLEOTIDE SEQUENCE [LARGE SCALE GENOMIC DNA]</scope>
    <source>
        <strain evidence="2 3">CBS 43764</strain>
    </source>
</reference>
<organism evidence="2 3">
    <name type="scientific">Verruconis gallopava</name>
    <dbReference type="NCBI Taxonomy" id="253628"/>
    <lineage>
        <taxon>Eukaryota</taxon>
        <taxon>Fungi</taxon>
        <taxon>Dikarya</taxon>
        <taxon>Ascomycota</taxon>
        <taxon>Pezizomycotina</taxon>
        <taxon>Dothideomycetes</taxon>
        <taxon>Pleosporomycetidae</taxon>
        <taxon>Venturiales</taxon>
        <taxon>Sympoventuriaceae</taxon>
        <taxon>Verruconis</taxon>
    </lineage>
</organism>
<dbReference type="RefSeq" id="XP_016215908.1">
    <property type="nucleotide sequence ID" value="XM_016356385.1"/>
</dbReference>
<dbReference type="AlphaFoldDB" id="A0A0D2B4A7"/>
<sequence length="630" mass="70687">MDAKRKRAGTPHDEDDDERSPSRPNVKRRRIHSFADQPEAEAGRVESGDEPDASESNGEGVKEPPESEDGAPYSSQNILGTMQREAAEQFAVLLRHFRCSSKGAHEANPFVSPFADLNDDQVVVAIMAVTEAIRDRGGAHAFDVTAQSRVQVAKFDGLTEPQRQNIRSLRPRRPLLLPWLYNPVEQRYTYRRERGETGEGDTMADACKEIQRAGQRRKAHIFLVLVHMQLDVCELRFFDSYPDLPFRSGDEWRRVGDTIRTLVSNVGWFRDVDDPGDQGGDVVFGPEVDVRVAQQGNGWACGLHTILNAWTVAMNLVPNPNFRVLERGSEASHFYTQAAEVVNLVVAGHADSDLIYSYLVGYGFALPQMQRGQCPRFGLLADLHDIRNVSSLEEGIKLNHAIEESLVGVGVKAGFAIESTTGTTSRQSGQAGASSSSYERADDDQDTDEDTSERDYVDPTVLADEEFANLDCMSVWRVLHADRSKQQLPARYRNVVDGSSRYFRRFYMELLSPEFAACSDEQVKISFDRARLEFEALMNFEAFKYNVESKGMMLTKQLAYYRQMAQGFPISQLQRRQLRTLYAAFAREVQAARAAASSAQRRNGDGDERPQNTGEERGAGYQEEHTKKDG</sequence>
<feature type="compositionally biased region" description="Basic and acidic residues" evidence="1">
    <location>
        <begin position="602"/>
        <end position="630"/>
    </location>
</feature>
<dbReference type="VEuPathDB" id="FungiDB:PV09_03215"/>
<accession>A0A0D2B4A7</accession>
<dbReference type="HOGENOM" id="CLU_434266_0_0_1"/>
<dbReference type="Proteomes" id="UP000053259">
    <property type="component" value="Unassembled WGS sequence"/>
</dbReference>
<evidence type="ECO:0000313" key="3">
    <source>
        <dbReference type="Proteomes" id="UP000053259"/>
    </source>
</evidence>
<dbReference type="STRING" id="253628.A0A0D2B4A7"/>
<dbReference type="InParanoid" id="A0A0D2B4A7"/>
<dbReference type="OrthoDB" id="3946773at2759"/>
<gene>
    <name evidence="2" type="ORF">PV09_03215</name>
</gene>
<name>A0A0D2B4A7_9PEZI</name>
<proteinExistence type="predicted"/>
<keyword evidence="3" id="KW-1185">Reference proteome</keyword>
<evidence type="ECO:0000313" key="2">
    <source>
        <dbReference type="EMBL" id="KIW06039.1"/>
    </source>
</evidence>
<feature type="compositionally biased region" description="Low complexity" evidence="1">
    <location>
        <begin position="422"/>
        <end position="437"/>
    </location>
</feature>
<feature type="region of interest" description="Disordered" evidence="1">
    <location>
        <begin position="422"/>
        <end position="456"/>
    </location>
</feature>
<evidence type="ECO:0008006" key="4">
    <source>
        <dbReference type="Google" id="ProtNLM"/>
    </source>
</evidence>